<protein>
    <submittedName>
        <fullName evidence="2">Uncharacterized protein</fullName>
    </submittedName>
</protein>
<feature type="signal peptide" evidence="1">
    <location>
        <begin position="1"/>
        <end position="22"/>
    </location>
</feature>
<dbReference type="Proteomes" id="UP001557470">
    <property type="component" value="Unassembled WGS sequence"/>
</dbReference>
<reference evidence="2 3" key="1">
    <citation type="submission" date="2024-06" db="EMBL/GenBank/DDBJ databases">
        <authorList>
            <person name="Pan Q."/>
            <person name="Wen M."/>
            <person name="Jouanno E."/>
            <person name="Zahm M."/>
            <person name="Klopp C."/>
            <person name="Cabau C."/>
            <person name="Louis A."/>
            <person name="Berthelot C."/>
            <person name="Parey E."/>
            <person name="Roest Crollius H."/>
            <person name="Montfort J."/>
            <person name="Robinson-Rechavi M."/>
            <person name="Bouchez O."/>
            <person name="Lampietro C."/>
            <person name="Lopez Roques C."/>
            <person name="Donnadieu C."/>
            <person name="Postlethwait J."/>
            <person name="Bobe J."/>
            <person name="Verreycken H."/>
            <person name="Guiguen Y."/>
        </authorList>
    </citation>
    <scope>NUCLEOTIDE SEQUENCE [LARGE SCALE GENOMIC DNA]</scope>
    <source>
        <strain evidence="2">Up_M1</strain>
        <tissue evidence="2">Testis</tissue>
    </source>
</reference>
<gene>
    <name evidence="2" type="ORF">UPYG_G00056550</name>
</gene>
<evidence type="ECO:0000256" key="1">
    <source>
        <dbReference type="SAM" id="SignalP"/>
    </source>
</evidence>
<proteinExistence type="predicted"/>
<comment type="caution">
    <text evidence="2">The sequence shown here is derived from an EMBL/GenBank/DDBJ whole genome shotgun (WGS) entry which is preliminary data.</text>
</comment>
<feature type="chain" id="PRO_5044755212" evidence="1">
    <location>
        <begin position="23"/>
        <end position="109"/>
    </location>
</feature>
<dbReference type="EMBL" id="JAGEUA010000002">
    <property type="protein sequence ID" value="KAL1005242.1"/>
    <property type="molecule type" value="Genomic_DNA"/>
</dbReference>
<keyword evidence="1" id="KW-0732">Signal</keyword>
<evidence type="ECO:0000313" key="2">
    <source>
        <dbReference type="EMBL" id="KAL1005242.1"/>
    </source>
</evidence>
<sequence length="109" mass="12162">MDVFCLLTAITVTIVISELAFSCEPLCISEASATCEPVCLQVCIERNLVNALEEIKDGLTKLGRTVAGLSRSSTAEVNLSDDTMLPLQTTEVWITWNKKWRTIKVQRTW</sequence>
<dbReference type="AlphaFoldDB" id="A0ABD0XBS7"/>
<organism evidence="2 3">
    <name type="scientific">Umbra pygmaea</name>
    <name type="common">Eastern mudminnow</name>
    <dbReference type="NCBI Taxonomy" id="75934"/>
    <lineage>
        <taxon>Eukaryota</taxon>
        <taxon>Metazoa</taxon>
        <taxon>Chordata</taxon>
        <taxon>Craniata</taxon>
        <taxon>Vertebrata</taxon>
        <taxon>Euteleostomi</taxon>
        <taxon>Actinopterygii</taxon>
        <taxon>Neopterygii</taxon>
        <taxon>Teleostei</taxon>
        <taxon>Protacanthopterygii</taxon>
        <taxon>Esociformes</taxon>
        <taxon>Umbridae</taxon>
        <taxon>Umbra</taxon>
    </lineage>
</organism>
<name>A0ABD0XBS7_UMBPY</name>
<keyword evidence="3" id="KW-1185">Reference proteome</keyword>
<evidence type="ECO:0000313" key="3">
    <source>
        <dbReference type="Proteomes" id="UP001557470"/>
    </source>
</evidence>
<accession>A0ABD0XBS7</accession>